<evidence type="ECO:0000256" key="4">
    <source>
        <dbReference type="ARBA" id="ARBA00022475"/>
    </source>
</evidence>
<dbReference type="GO" id="GO:0015293">
    <property type="term" value="F:symporter activity"/>
    <property type="evidence" value="ECO:0007669"/>
    <property type="project" value="InterPro"/>
</dbReference>
<feature type="transmembrane region" description="Helical" evidence="8">
    <location>
        <begin position="354"/>
        <end position="384"/>
    </location>
</feature>
<keyword evidence="6 8" id="KW-1133">Transmembrane helix</keyword>
<dbReference type="InterPro" id="IPR036259">
    <property type="entry name" value="MFS_trans_sf"/>
</dbReference>
<accession>A0A917EAJ0</accession>
<keyword evidence="10" id="KW-1185">Reference proteome</keyword>
<gene>
    <name evidence="9" type="ORF">GCM10011529_26010</name>
</gene>
<dbReference type="AlphaFoldDB" id="A0A917EAJ0"/>
<dbReference type="GO" id="GO:0008643">
    <property type="term" value="P:carbohydrate transport"/>
    <property type="evidence" value="ECO:0007669"/>
    <property type="project" value="InterPro"/>
</dbReference>
<feature type="transmembrane region" description="Helical" evidence="8">
    <location>
        <begin position="260"/>
        <end position="277"/>
    </location>
</feature>
<comment type="similarity">
    <text evidence="2">Belongs to the sodium:galactoside symporter (TC 2.A.2) family.</text>
</comment>
<dbReference type="PANTHER" id="PTHR11328">
    <property type="entry name" value="MAJOR FACILITATOR SUPERFAMILY DOMAIN-CONTAINING PROTEIN"/>
    <property type="match status" value="1"/>
</dbReference>
<comment type="subcellular location">
    <subcellularLocation>
        <location evidence="1">Cell membrane</location>
        <topology evidence="1">Multi-pass membrane protein</topology>
    </subcellularLocation>
</comment>
<dbReference type="RefSeq" id="WP_188763420.1">
    <property type="nucleotide sequence ID" value="NZ_BMJM01000010.1"/>
</dbReference>
<evidence type="ECO:0000256" key="7">
    <source>
        <dbReference type="ARBA" id="ARBA00023136"/>
    </source>
</evidence>
<reference evidence="9" key="2">
    <citation type="submission" date="2020-09" db="EMBL/GenBank/DDBJ databases">
        <authorList>
            <person name="Sun Q."/>
            <person name="Zhou Y."/>
        </authorList>
    </citation>
    <scope>NUCLEOTIDE SEQUENCE</scope>
    <source>
        <strain evidence="9">CGMCC 1.15519</strain>
    </source>
</reference>
<keyword evidence="4" id="KW-1003">Cell membrane</keyword>
<dbReference type="SUPFAM" id="SSF103473">
    <property type="entry name" value="MFS general substrate transporter"/>
    <property type="match status" value="1"/>
</dbReference>
<evidence type="ECO:0000256" key="3">
    <source>
        <dbReference type="ARBA" id="ARBA00022448"/>
    </source>
</evidence>
<dbReference type="Pfam" id="PF13347">
    <property type="entry name" value="MFS_2"/>
    <property type="match status" value="1"/>
</dbReference>
<keyword evidence="7 8" id="KW-0472">Membrane</keyword>
<dbReference type="Proteomes" id="UP000635071">
    <property type="component" value="Unassembled WGS sequence"/>
</dbReference>
<feature type="transmembrane region" description="Helical" evidence="8">
    <location>
        <begin position="110"/>
        <end position="130"/>
    </location>
</feature>
<protein>
    <submittedName>
        <fullName evidence="9">MFS transporter</fullName>
    </submittedName>
</protein>
<dbReference type="Gene3D" id="1.20.1250.20">
    <property type="entry name" value="MFS general substrate transporter like domains"/>
    <property type="match status" value="1"/>
</dbReference>
<evidence type="ECO:0000313" key="9">
    <source>
        <dbReference type="EMBL" id="GGE18344.1"/>
    </source>
</evidence>
<feature type="transmembrane region" description="Helical" evidence="8">
    <location>
        <begin position="142"/>
        <end position="162"/>
    </location>
</feature>
<keyword evidence="5 8" id="KW-0812">Transmembrane</keyword>
<evidence type="ECO:0000256" key="1">
    <source>
        <dbReference type="ARBA" id="ARBA00004651"/>
    </source>
</evidence>
<evidence type="ECO:0000256" key="5">
    <source>
        <dbReference type="ARBA" id="ARBA00022692"/>
    </source>
</evidence>
<sequence length="438" mass="46859">MTIKRGVLAAFAAPCLPIAAVGLPVVVYLPPYYAGTLGLDLAVVGMLFFLVRVVDVPLDPFIGHMLDRTETRFGRFRPWMVAGALLMMAGVFAVFMASPGLSPMRAFGGLFLMYVGFSAAVVSHTAWGAVLSDDYHERSRVFGWWQASNLAGLLLILAVPPAAQYLAGSNDPSIGVHAMGWVIICTLPLAVAWTVLRVPERARKGGEHHRLSDIWGVVKLPLLRRLLLIDLLSSLAPGLGGALLLFFFTSARGYTMAQSSSMLLFYFAAGMVAAPWWAKIARRTSKHRAIMWALVVYAVMQSLIVVLPRGNFWLAAAGLGLAGIPAVAPAFLLRAMLADLSDAETVRTGHEKTALFYAALVVVQKLGYAIPVGVSYALLGLIGFEPELTTRNSPDAILGLIVLFVVPPALLALAGAAVVRGWPIDADTQARNAAALAE</sequence>
<feature type="transmembrane region" description="Helical" evidence="8">
    <location>
        <begin position="32"/>
        <end position="58"/>
    </location>
</feature>
<feature type="transmembrane region" description="Helical" evidence="8">
    <location>
        <begin position="79"/>
        <end position="98"/>
    </location>
</feature>
<evidence type="ECO:0000313" key="10">
    <source>
        <dbReference type="Proteomes" id="UP000635071"/>
    </source>
</evidence>
<dbReference type="InterPro" id="IPR039672">
    <property type="entry name" value="MFS_2"/>
</dbReference>
<feature type="transmembrane region" description="Helical" evidence="8">
    <location>
        <begin position="313"/>
        <end position="333"/>
    </location>
</feature>
<feature type="transmembrane region" description="Helical" evidence="8">
    <location>
        <begin position="226"/>
        <end position="248"/>
    </location>
</feature>
<organism evidence="9 10">
    <name type="scientific">Sandarakinorhabdus glacialis</name>
    <dbReference type="NCBI Taxonomy" id="1614636"/>
    <lineage>
        <taxon>Bacteria</taxon>
        <taxon>Pseudomonadati</taxon>
        <taxon>Pseudomonadota</taxon>
        <taxon>Alphaproteobacteria</taxon>
        <taxon>Sphingomonadales</taxon>
        <taxon>Sphingosinicellaceae</taxon>
        <taxon>Sandarakinorhabdus</taxon>
    </lineage>
</organism>
<feature type="transmembrane region" description="Helical" evidence="8">
    <location>
        <begin position="174"/>
        <end position="196"/>
    </location>
</feature>
<evidence type="ECO:0000256" key="2">
    <source>
        <dbReference type="ARBA" id="ARBA00009617"/>
    </source>
</evidence>
<feature type="transmembrane region" description="Helical" evidence="8">
    <location>
        <begin position="396"/>
        <end position="419"/>
    </location>
</feature>
<evidence type="ECO:0000256" key="8">
    <source>
        <dbReference type="SAM" id="Phobius"/>
    </source>
</evidence>
<reference evidence="9" key="1">
    <citation type="journal article" date="2014" name="Int. J. Syst. Evol. Microbiol.">
        <title>Complete genome sequence of Corynebacterium casei LMG S-19264T (=DSM 44701T), isolated from a smear-ripened cheese.</title>
        <authorList>
            <consortium name="US DOE Joint Genome Institute (JGI-PGF)"/>
            <person name="Walter F."/>
            <person name="Albersmeier A."/>
            <person name="Kalinowski J."/>
            <person name="Ruckert C."/>
        </authorList>
    </citation>
    <scope>NUCLEOTIDE SEQUENCE</scope>
    <source>
        <strain evidence="9">CGMCC 1.15519</strain>
    </source>
</reference>
<dbReference type="InterPro" id="IPR018043">
    <property type="entry name" value="Na/Gal_symport_CS"/>
</dbReference>
<evidence type="ECO:0000256" key="6">
    <source>
        <dbReference type="ARBA" id="ARBA00022989"/>
    </source>
</evidence>
<dbReference type="GO" id="GO:0005886">
    <property type="term" value="C:plasma membrane"/>
    <property type="evidence" value="ECO:0007669"/>
    <property type="project" value="UniProtKB-SubCell"/>
</dbReference>
<proteinExistence type="inferred from homology"/>
<name>A0A917EAJ0_9SPHN</name>
<dbReference type="GO" id="GO:0006814">
    <property type="term" value="P:sodium ion transport"/>
    <property type="evidence" value="ECO:0007669"/>
    <property type="project" value="InterPro"/>
</dbReference>
<dbReference type="PROSITE" id="PS00872">
    <property type="entry name" value="NA_GALACTOSIDE_SYMP"/>
    <property type="match status" value="1"/>
</dbReference>
<dbReference type="PANTHER" id="PTHR11328:SF24">
    <property type="entry name" value="MAJOR FACILITATOR SUPERFAMILY (MFS) PROFILE DOMAIN-CONTAINING PROTEIN"/>
    <property type="match status" value="1"/>
</dbReference>
<comment type="caution">
    <text evidence="9">The sequence shown here is derived from an EMBL/GenBank/DDBJ whole genome shotgun (WGS) entry which is preliminary data.</text>
</comment>
<feature type="transmembrane region" description="Helical" evidence="8">
    <location>
        <begin position="289"/>
        <end position="307"/>
    </location>
</feature>
<keyword evidence="3" id="KW-0813">Transport</keyword>
<dbReference type="EMBL" id="BMJM01000010">
    <property type="protein sequence ID" value="GGE18344.1"/>
    <property type="molecule type" value="Genomic_DNA"/>
</dbReference>